<sequence length="70" mass="7897">LLLLVATSDSIPMVNSEKTVIGGWVKFCAELYQKCLLNPIFCSEYYTICVLQHHTTCVLQQLLLVVEGCY</sequence>
<evidence type="ECO:0000313" key="2">
    <source>
        <dbReference type="Proteomes" id="UP000265520"/>
    </source>
</evidence>
<dbReference type="AlphaFoldDB" id="A0A392P2X5"/>
<dbReference type="Proteomes" id="UP000265520">
    <property type="component" value="Unassembled WGS sequence"/>
</dbReference>
<dbReference type="EMBL" id="LXQA010061724">
    <property type="protein sequence ID" value="MCI06403.1"/>
    <property type="molecule type" value="Genomic_DNA"/>
</dbReference>
<keyword evidence="2" id="KW-1185">Reference proteome</keyword>
<evidence type="ECO:0000313" key="1">
    <source>
        <dbReference type="EMBL" id="MCI06403.1"/>
    </source>
</evidence>
<comment type="caution">
    <text evidence="1">The sequence shown here is derived from an EMBL/GenBank/DDBJ whole genome shotgun (WGS) entry which is preliminary data.</text>
</comment>
<feature type="non-terminal residue" evidence="1">
    <location>
        <position position="1"/>
    </location>
</feature>
<accession>A0A392P2X5</accession>
<reference evidence="1 2" key="1">
    <citation type="journal article" date="2018" name="Front. Plant Sci.">
        <title>Red Clover (Trifolium pratense) and Zigzag Clover (T. medium) - A Picture of Genomic Similarities and Differences.</title>
        <authorList>
            <person name="Dluhosova J."/>
            <person name="Istvanek J."/>
            <person name="Nedelnik J."/>
            <person name="Repkova J."/>
        </authorList>
    </citation>
    <scope>NUCLEOTIDE SEQUENCE [LARGE SCALE GENOMIC DNA]</scope>
    <source>
        <strain evidence="2">cv. 10/8</strain>
        <tissue evidence="1">Leaf</tissue>
    </source>
</reference>
<protein>
    <submittedName>
        <fullName evidence="1">Uncharacterized protein</fullName>
    </submittedName>
</protein>
<organism evidence="1 2">
    <name type="scientific">Trifolium medium</name>
    <dbReference type="NCBI Taxonomy" id="97028"/>
    <lineage>
        <taxon>Eukaryota</taxon>
        <taxon>Viridiplantae</taxon>
        <taxon>Streptophyta</taxon>
        <taxon>Embryophyta</taxon>
        <taxon>Tracheophyta</taxon>
        <taxon>Spermatophyta</taxon>
        <taxon>Magnoliopsida</taxon>
        <taxon>eudicotyledons</taxon>
        <taxon>Gunneridae</taxon>
        <taxon>Pentapetalae</taxon>
        <taxon>rosids</taxon>
        <taxon>fabids</taxon>
        <taxon>Fabales</taxon>
        <taxon>Fabaceae</taxon>
        <taxon>Papilionoideae</taxon>
        <taxon>50 kb inversion clade</taxon>
        <taxon>NPAAA clade</taxon>
        <taxon>Hologalegina</taxon>
        <taxon>IRL clade</taxon>
        <taxon>Trifolieae</taxon>
        <taxon>Trifolium</taxon>
    </lineage>
</organism>
<proteinExistence type="predicted"/>
<name>A0A392P2X5_9FABA</name>